<name>A0A0D4C2P8_9MICC</name>
<sequence length="183" mass="20491">MSAVSSPYPVPATPSELTDLAAFLIGNWQVKRTLLERSTGQNSDFDGILQFSPSADGGLRYHEEGTLLWGATEQVPADQHDQQPMLATLPRGTAAAGYRVPAKRDYLLRATDDPAVLDWYFDYGVFFHRLDLRSGHWTAEHPCSADLYRVDYTVLDPDQLEVVWDVAGPRKNQHIASSWTRIS</sequence>
<dbReference type="Proteomes" id="UP000061839">
    <property type="component" value="Chromosome"/>
</dbReference>
<feature type="domain" description="DUF6314" evidence="1">
    <location>
        <begin position="24"/>
        <end position="79"/>
    </location>
</feature>
<gene>
    <name evidence="2" type="ORF">UM93_16415</name>
</gene>
<dbReference type="RefSeq" id="WP_045076544.1">
    <property type="nucleotide sequence ID" value="NZ_CP011005.1"/>
</dbReference>
<reference evidence="2 3" key="1">
    <citation type="journal article" date="2015" name="Genome Announc.">
        <title>Complete Genome Sequencing of Protease-Producing Novel Arthrobacter sp. Strain IHBB 11108 Using PacBio Single-Molecule Real-Time Sequencing Technology.</title>
        <authorList>
            <person name="Kiran S."/>
            <person name="Swarnkar M.K."/>
            <person name="Pal M."/>
            <person name="Thakur R."/>
            <person name="Tewari R."/>
            <person name="Singh A.K."/>
            <person name="Gulati A."/>
        </authorList>
    </citation>
    <scope>NUCLEOTIDE SEQUENCE [LARGE SCALE GENOMIC DNA]</scope>
    <source>
        <strain evidence="2 3">IHBB 11108</strain>
    </source>
</reference>
<dbReference type="PATRIC" id="fig|1618207.4.peg.3336"/>
<organism evidence="2 3">
    <name type="scientific">Psychromicrobium lacuslunae</name>
    <dbReference type="NCBI Taxonomy" id="1618207"/>
    <lineage>
        <taxon>Bacteria</taxon>
        <taxon>Bacillati</taxon>
        <taxon>Actinomycetota</taxon>
        <taxon>Actinomycetes</taxon>
        <taxon>Micrococcales</taxon>
        <taxon>Micrococcaceae</taxon>
        <taxon>Psychromicrobium</taxon>
    </lineage>
</organism>
<dbReference type="HOGENOM" id="CLU_093209_1_0_11"/>
<proteinExistence type="predicted"/>
<dbReference type="AlphaFoldDB" id="A0A0D4C2P8"/>
<protein>
    <recommendedName>
        <fullName evidence="1">DUF6314 domain-containing protein</fullName>
    </recommendedName>
</protein>
<dbReference type="KEGG" id="ari:UM93_16415"/>
<evidence type="ECO:0000259" key="1">
    <source>
        <dbReference type="Pfam" id="PF19834"/>
    </source>
</evidence>
<feature type="domain" description="DUF6314" evidence="1">
    <location>
        <begin position="92"/>
        <end position="181"/>
    </location>
</feature>
<accession>A0A0D4C2P8</accession>
<evidence type="ECO:0000313" key="3">
    <source>
        <dbReference type="Proteomes" id="UP000061839"/>
    </source>
</evidence>
<keyword evidence="3" id="KW-1185">Reference proteome</keyword>
<dbReference type="OrthoDB" id="3296280at2"/>
<dbReference type="Pfam" id="PF19834">
    <property type="entry name" value="DUF6314"/>
    <property type="match status" value="2"/>
</dbReference>
<dbReference type="STRING" id="1618207.UM93_16415"/>
<dbReference type="InterPro" id="IPR045632">
    <property type="entry name" value="DUF6314"/>
</dbReference>
<dbReference type="EMBL" id="CP011005">
    <property type="protein sequence ID" value="AJT42660.1"/>
    <property type="molecule type" value="Genomic_DNA"/>
</dbReference>
<evidence type="ECO:0000313" key="2">
    <source>
        <dbReference type="EMBL" id="AJT42660.1"/>
    </source>
</evidence>